<keyword evidence="2" id="KW-1185">Reference proteome</keyword>
<evidence type="ECO:0000313" key="1">
    <source>
        <dbReference type="EMBL" id="SFM42785.1"/>
    </source>
</evidence>
<protein>
    <submittedName>
        <fullName evidence="1">Uncharacterized protein</fullName>
    </submittedName>
</protein>
<name>A0A1I4QSR9_9FLAO</name>
<dbReference type="EMBL" id="FOUT01000001">
    <property type="protein sequence ID" value="SFM42785.1"/>
    <property type="molecule type" value="Genomic_DNA"/>
</dbReference>
<dbReference type="Proteomes" id="UP000182961">
    <property type="component" value="Unassembled WGS sequence"/>
</dbReference>
<organism evidence="1 2">
    <name type="scientific">Flavobacterium succinicans</name>
    <dbReference type="NCBI Taxonomy" id="29536"/>
    <lineage>
        <taxon>Bacteria</taxon>
        <taxon>Pseudomonadati</taxon>
        <taxon>Bacteroidota</taxon>
        <taxon>Flavobacteriia</taxon>
        <taxon>Flavobacteriales</taxon>
        <taxon>Flavobacteriaceae</taxon>
        <taxon>Flavobacterium</taxon>
    </lineage>
</organism>
<dbReference type="AlphaFoldDB" id="A0A1I4QSR9"/>
<reference evidence="2" key="1">
    <citation type="submission" date="2016-10" db="EMBL/GenBank/DDBJ databases">
        <authorList>
            <person name="Varghese N."/>
            <person name="Submissions S."/>
        </authorList>
    </citation>
    <scope>NUCLEOTIDE SEQUENCE [LARGE SCALE GENOMIC DNA]</scope>
    <source>
        <strain evidence="2">DSM 4002</strain>
    </source>
</reference>
<proteinExistence type="predicted"/>
<accession>A0A1I4QSR9</accession>
<gene>
    <name evidence="1" type="ORF">SAMN05444143_10127</name>
</gene>
<evidence type="ECO:0000313" key="2">
    <source>
        <dbReference type="Proteomes" id="UP000182961"/>
    </source>
</evidence>
<sequence length="67" mass="7872">MNRIGANYKRFLTIESKKRKALLVLLSLDLQLKNLVFDEKTRMVRRKNLYPIPKSLVLYGWDTGCVC</sequence>